<dbReference type="AlphaFoldDB" id="A0A1L9UW01"/>
<evidence type="ECO:0000313" key="1">
    <source>
        <dbReference type="EMBL" id="OJJ75841.1"/>
    </source>
</evidence>
<dbReference type="GeneID" id="93574743"/>
<evidence type="ECO:0000313" key="2">
    <source>
        <dbReference type="Proteomes" id="UP000184499"/>
    </source>
</evidence>
<dbReference type="EMBL" id="KV878680">
    <property type="protein sequence ID" value="OJJ75841.1"/>
    <property type="molecule type" value="Genomic_DNA"/>
</dbReference>
<dbReference type="RefSeq" id="XP_067483088.1">
    <property type="nucleotide sequence ID" value="XM_067622255.1"/>
</dbReference>
<name>A0A1L9UW01_ASPBC</name>
<keyword evidence="2" id="KW-1185">Reference proteome</keyword>
<dbReference type="VEuPathDB" id="FungiDB:ASPBRDRAFT_26379"/>
<proteinExistence type="predicted"/>
<protein>
    <submittedName>
        <fullName evidence="1">Uncharacterized protein</fullName>
    </submittedName>
</protein>
<gene>
    <name evidence="1" type="ORF">ASPBRDRAFT_26379</name>
</gene>
<dbReference type="Proteomes" id="UP000184499">
    <property type="component" value="Unassembled WGS sequence"/>
</dbReference>
<sequence>MSVRHREERSLRISWLFEENVGRSGSENQNVYRQLNGSVVDLAAKPMVIQSRFWWHRRGLKKGTPSSGNLMSLNRPQLNPETQFHALLRDPRVTLSVRISSSPSILAIISAEIRLIATLLIVERHSASHHLTARGNPWTVNLKAKGRDGSNCI</sequence>
<reference evidence="2" key="1">
    <citation type="journal article" date="2017" name="Genome Biol.">
        <title>Comparative genomics reveals high biological diversity and specific adaptations in the industrially and medically important fungal genus Aspergillus.</title>
        <authorList>
            <person name="de Vries R.P."/>
            <person name="Riley R."/>
            <person name="Wiebenga A."/>
            <person name="Aguilar-Osorio G."/>
            <person name="Amillis S."/>
            <person name="Uchima C.A."/>
            <person name="Anderluh G."/>
            <person name="Asadollahi M."/>
            <person name="Askin M."/>
            <person name="Barry K."/>
            <person name="Battaglia E."/>
            <person name="Bayram O."/>
            <person name="Benocci T."/>
            <person name="Braus-Stromeyer S.A."/>
            <person name="Caldana C."/>
            <person name="Canovas D."/>
            <person name="Cerqueira G.C."/>
            <person name="Chen F."/>
            <person name="Chen W."/>
            <person name="Choi C."/>
            <person name="Clum A."/>
            <person name="Dos Santos R.A."/>
            <person name="Damasio A.R."/>
            <person name="Diallinas G."/>
            <person name="Emri T."/>
            <person name="Fekete E."/>
            <person name="Flipphi M."/>
            <person name="Freyberg S."/>
            <person name="Gallo A."/>
            <person name="Gournas C."/>
            <person name="Habgood R."/>
            <person name="Hainaut M."/>
            <person name="Harispe M.L."/>
            <person name="Henrissat B."/>
            <person name="Hilden K.S."/>
            <person name="Hope R."/>
            <person name="Hossain A."/>
            <person name="Karabika E."/>
            <person name="Karaffa L."/>
            <person name="Karanyi Z."/>
            <person name="Krasevec N."/>
            <person name="Kuo A."/>
            <person name="Kusch H."/>
            <person name="LaButti K."/>
            <person name="Lagendijk E.L."/>
            <person name="Lapidus A."/>
            <person name="Levasseur A."/>
            <person name="Lindquist E."/>
            <person name="Lipzen A."/>
            <person name="Logrieco A.F."/>
            <person name="MacCabe A."/>
            <person name="Maekelae M.R."/>
            <person name="Malavazi I."/>
            <person name="Melin P."/>
            <person name="Meyer V."/>
            <person name="Mielnichuk N."/>
            <person name="Miskei M."/>
            <person name="Molnar A.P."/>
            <person name="Mule G."/>
            <person name="Ngan C.Y."/>
            <person name="Orejas M."/>
            <person name="Orosz E."/>
            <person name="Ouedraogo J.P."/>
            <person name="Overkamp K.M."/>
            <person name="Park H.-S."/>
            <person name="Perrone G."/>
            <person name="Piumi F."/>
            <person name="Punt P.J."/>
            <person name="Ram A.F."/>
            <person name="Ramon A."/>
            <person name="Rauscher S."/>
            <person name="Record E."/>
            <person name="Riano-Pachon D.M."/>
            <person name="Robert V."/>
            <person name="Roehrig J."/>
            <person name="Ruller R."/>
            <person name="Salamov A."/>
            <person name="Salih N.S."/>
            <person name="Samson R.A."/>
            <person name="Sandor E."/>
            <person name="Sanguinetti M."/>
            <person name="Schuetze T."/>
            <person name="Sepcic K."/>
            <person name="Shelest E."/>
            <person name="Sherlock G."/>
            <person name="Sophianopoulou V."/>
            <person name="Squina F.M."/>
            <person name="Sun H."/>
            <person name="Susca A."/>
            <person name="Todd R.B."/>
            <person name="Tsang A."/>
            <person name="Unkles S.E."/>
            <person name="van de Wiele N."/>
            <person name="van Rossen-Uffink D."/>
            <person name="Oliveira J.V."/>
            <person name="Vesth T.C."/>
            <person name="Visser J."/>
            <person name="Yu J.-H."/>
            <person name="Zhou M."/>
            <person name="Andersen M.R."/>
            <person name="Archer D.B."/>
            <person name="Baker S.E."/>
            <person name="Benoit I."/>
            <person name="Brakhage A.A."/>
            <person name="Braus G.H."/>
            <person name="Fischer R."/>
            <person name="Frisvad J.C."/>
            <person name="Goldman G.H."/>
            <person name="Houbraken J."/>
            <person name="Oakley B."/>
            <person name="Pocsi I."/>
            <person name="Scazzocchio C."/>
            <person name="Seiboth B."/>
            <person name="vanKuyk P.A."/>
            <person name="Wortman J."/>
            <person name="Dyer P.S."/>
            <person name="Grigoriev I.V."/>
        </authorList>
    </citation>
    <scope>NUCLEOTIDE SEQUENCE [LARGE SCALE GENOMIC DNA]</scope>
    <source>
        <strain evidence="2">CBS 101740 / IMI 381727 / IBT 21946</strain>
    </source>
</reference>
<organism evidence="1 2">
    <name type="scientific">Aspergillus brasiliensis (strain CBS 101740 / IMI 381727 / IBT 21946)</name>
    <dbReference type="NCBI Taxonomy" id="767769"/>
    <lineage>
        <taxon>Eukaryota</taxon>
        <taxon>Fungi</taxon>
        <taxon>Dikarya</taxon>
        <taxon>Ascomycota</taxon>
        <taxon>Pezizomycotina</taxon>
        <taxon>Eurotiomycetes</taxon>
        <taxon>Eurotiomycetidae</taxon>
        <taxon>Eurotiales</taxon>
        <taxon>Aspergillaceae</taxon>
        <taxon>Aspergillus</taxon>
        <taxon>Aspergillus subgen. Circumdati</taxon>
    </lineage>
</organism>
<accession>A0A1L9UW01</accession>